<keyword evidence="2" id="KW-0012">Acyltransferase</keyword>
<dbReference type="STRING" id="391165.GbCGDNIH1_1051"/>
<reference evidence="2 3" key="1">
    <citation type="journal article" date="2007" name="J. Bacteriol.">
        <title>Genome sequence analysis of the emerging human pathogenic acetic acid bacterium Granulibacter bethesdensis.</title>
        <authorList>
            <person name="Greenberg D.E."/>
            <person name="Porcella S.F."/>
            <person name="Zelazny A.M."/>
            <person name="Virtaneva K."/>
            <person name="Sturdevant D.E."/>
            <person name="Kupko J.J.III."/>
            <person name="Barbian K.D."/>
            <person name="Babar A."/>
            <person name="Dorward D.W."/>
            <person name="Holland S.M."/>
        </authorList>
    </citation>
    <scope>NUCLEOTIDE SEQUENCE [LARGE SCALE GENOMIC DNA]</scope>
    <source>
        <strain evidence="3">ATCC BAA-1260 / CGDNIH1</strain>
    </source>
</reference>
<keyword evidence="2" id="KW-0808">Transferase</keyword>
<evidence type="ECO:0000259" key="1">
    <source>
        <dbReference type="PROSITE" id="PS51186"/>
    </source>
</evidence>
<dbReference type="EMBL" id="CP000394">
    <property type="protein sequence ID" value="ABI61949.2"/>
    <property type="molecule type" value="Genomic_DNA"/>
</dbReference>
<dbReference type="PROSITE" id="PS51186">
    <property type="entry name" value="GNAT"/>
    <property type="match status" value="1"/>
</dbReference>
<organism evidence="2 3">
    <name type="scientific">Granulibacter bethesdensis (strain ATCC BAA-1260 / CGDNIH1)</name>
    <dbReference type="NCBI Taxonomy" id="391165"/>
    <lineage>
        <taxon>Bacteria</taxon>
        <taxon>Pseudomonadati</taxon>
        <taxon>Pseudomonadota</taxon>
        <taxon>Alphaproteobacteria</taxon>
        <taxon>Acetobacterales</taxon>
        <taxon>Acetobacteraceae</taxon>
        <taxon>Granulibacter</taxon>
    </lineage>
</organism>
<dbReference type="SUPFAM" id="SSF55729">
    <property type="entry name" value="Acyl-CoA N-acyltransferases (Nat)"/>
    <property type="match status" value="1"/>
</dbReference>
<dbReference type="Pfam" id="PF13302">
    <property type="entry name" value="Acetyltransf_3"/>
    <property type="match status" value="1"/>
</dbReference>
<dbReference type="PANTHER" id="PTHR43610:SF1">
    <property type="entry name" value="N-ACETYLTRANSFERASE DOMAIN-CONTAINING PROTEIN"/>
    <property type="match status" value="1"/>
</dbReference>
<dbReference type="PANTHER" id="PTHR43610">
    <property type="entry name" value="BLL6696 PROTEIN"/>
    <property type="match status" value="1"/>
</dbReference>
<dbReference type="Gene3D" id="3.40.630.30">
    <property type="match status" value="1"/>
</dbReference>
<accession>Q0BTA3</accession>
<proteinExistence type="predicted"/>
<sequence>MTASDRRVVAASPDIDKLAGQVARSIPCGWIDVPDERIANETMTEPDQTLRSDRLSLVPLEHSHRAALLAAAGDGWLWELRFTNVPGSDTIDAYVDAALTGRAGGTVIPYVIVVDGEVVGSTRFWKLDRANRKVEIGHSWIAASWQRSFVNTEAKYLMLVHAFERLDCVRVQFTTDVLNERSRAAILRLGAVEEGIVRHERIMPDGRKRDSVRFSIIDDEWPDVKRGLEARRGRSGRASTLATGPP</sequence>
<dbReference type="KEGG" id="gbe:GbCGDNIH1_1051"/>
<dbReference type="eggNOG" id="COG1670">
    <property type="taxonomic scope" value="Bacteria"/>
</dbReference>
<dbReference type="GO" id="GO:0016747">
    <property type="term" value="F:acyltransferase activity, transferring groups other than amino-acyl groups"/>
    <property type="evidence" value="ECO:0007669"/>
    <property type="project" value="InterPro"/>
</dbReference>
<keyword evidence="3" id="KW-1185">Reference proteome</keyword>
<feature type="domain" description="N-acetyltransferase" evidence="1">
    <location>
        <begin position="55"/>
        <end position="210"/>
    </location>
</feature>
<evidence type="ECO:0000313" key="3">
    <source>
        <dbReference type="Proteomes" id="UP000001963"/>
    </source>
</evidence>
<gene>
    <name evidence="2" type="ordered locus">GbCGDNIH1_1051</name>
</gene>
<dbReference type="Proteomes" id="UP000001963">
    <property type="component" value="Chromosome"/>
</dbReference>
<protein>
    <submittedName>
        <fullName evidence="2">Acetyltransferase, GNAT family</fullName>
        <ecNumber evidence="2">2.3.1.-</ecNumber>
    </submittedName>
</protein>
<name>Q0BTA3_GRABC</name>
<evidence type="ECO:0000313" key="2">
    <source>
        <dbReference type="EMBL" id="ABI61949.2"/>
    </source>
</evidence>
<dbReference type="AlphaFoldDB" id="Q0BTA3"/>
<dbReference type="EC" id="2.3.1.-" evidence="2"/>
<dbReference type="InterPro" id="IPR016181">
    <property type="entry name" value="Acyl_CoA_acyltransferase"/>
</dbReference>
<dbReference type="InterPro" id="IPR000182">
    <property type="entry name" value="GNAT_dom"/>
</dbReference>